<feature type="compositionally biased region" description="Basic and acidic residues" evidence="2">
    <location>
        <begin position="69"/>
        <end position="87"/>
    </location>
</feature>
<feature type="compositionally biased region" description="Polar residues" evidence="2">
    <location>
        <begin position="229"/>
        <end position="239"/>
    </location>
</feature>
<evidence type="ECO:0000259" key="4">
    <source>
        <dbReference type="Pfam" id="PF08621"/>
    </source>
</evidence>
<feature type="region of interest" description="Disordered" evidence="2">
    <location>
        <begin position="107"/>
        <end position="146"/>
    </location>
</feature>
<proteinExistence type="inferred from homology"/>
<feature type="domain" description="RPAP1 C-terminal" evidence="3">
    <location>
        <begin position="290"/>
        <end position="364"/>
    </location>
</feature>
<evidence type="ECO:0000313" key="5">
    <source>
        <dbReference type="EMBL" id="KAG5418558.1"/>
    </source>
</evidence>
<evidence type="ECO:0000313" key="6">
    <source>
        <dbReference type="Proteomes" id="UP000669133"/>
    </source>
</evidence>
<organism evidence="5 6">
    <name type="scientific">Candida metapsilosis</name>
    <dbReference type="NCBI Taxonomy" id="273372"/>
    <lineage>
        <taxon>Eukaryota</taxon>
        <taxon>Fungi</taxon>
        <taxon>Dikarya</taxon>
        <taxon>Ascomycota</taxon>
        <taxon>Saccharomycotina</taxon>
        <taxon>Pichiomycetes</taxon>
        <taxon>Debaryomycetaceae</taxon>
        <taxon>Candida/Lodderomyces clade</taxon>
        <taxon>Candida</taxon>
    </lineage>
</organism>
<dbReference type="OrthoDB" id="348201at2759"/>
<comment type="similarity">
    <text evidence="1">Belongs to the RPAP1 family.</text>
</comment>
<feature type="region of interest" description="Disordered" evidence="2">
    <location>
        <begin position="219"/>
        <end position="242"/>
    </location>
</feature>
<feature type="compositionally biased region" description="Basic and acidic residues" evidence="2">
    <location>
        <begin position="115"/>
        <end position="140"/>
    </location>
</feature>
<dbReference type="InterPro" id="IPR039913">
    <property type="entry name" value="RPAP1/Rba50"/>
</dbReference>
<comment type="caution">
    <text evidence="5">The sequence shown here is derived from an EMBL/GenBank/DDBJ whole genome shotgun (WGS) entry which is preliminary data.</text>
</comment>
<feature type="region of interest" description="Disordered" evidence="2">
    <location>
        <begin position="1"/>
        <end position="87"/>
    </location>
</feature>
<dbReference type="InterPro" id="IPR013930">
    <property type="entry name" value="RPAP1_N"/>
</dbReference>
<evidence type="ECO:0008006" key="7">
    <source>
        <dbReference type="Google" id="ProtNLM"/>
    </source>
</evidence>
<name>A0A8H7ZB20_9ASCO</name>
<accession>A0A8H7ZB20</accession>
<protein>
    <recommendedName>
        <fullName evidence="7">RNA polymerase II-associated protein RBA50</fullName>
    </recommendedName>
</protein>
<dbReference type="GO" id="GO:0006366">
    <property type="term" value="P:transcription by RNA polymerase II"/>
    <property type="evidence" value="ECO:0007669"/>
    <property type="project" value="InterPro"/>
</dbReference>
<dbReference type="EMBL" id="JAEOAQ010000005">
    <property type="protein sequence ID" value="KAG5418558.1"/>
    <property type="molecule type" value="Genomic_DNA"/>
</dbReference>
<dbReference type="RefSeq" id="XP_067547674.1">
    <property type="nucleotide sequence ID" value="XM_067693121.1"/>
</dbReference>
<gene>
    <name evidence="5" type="ORF">I9W82_004086</name>
</gene>
<dbReference type="AlphaFoldDB" id="A0A8H7ZB20"/>
<dbReference type="Pfam" id="PF08621">
    <property type="entry name" value="RPAP1_N"/>
    <property type="match status" value="1"/>
</dbReference>
<reference evidence="5 6" key="1">
    <citation type="submission" date="2020-12" db="EMBL/GenBank/DDBJ databases">
        <title>Effect of drift, selection, and recombination on the evolution of hybrid genomes in Candida yeast pathogens.</title>
        <authorList>
            <person name="Mixao V."/>
            <person name="Ksiezopolska E."/>
            <person name="Saus E."/>
            <person name="Boekhout T."/>
            <person name="Gacser A."/>
            <person name="Gabaldon T."/>
        </authorList>
    </citation>
    <scope>NUCLEOTIDE SEQUENCE [LARGE SCALE GENOMIC DNA]</scope>
    <source>
        <strain evidence="5 6">BP57</strain>
    </source>
</reference>
<dbReference type="PANTHER" id="PTHR21483">
    <property type="entry name" value="RNA POLYMERASE II-ASSOCIATED PROTEIN 1"/>
    <property type="match status" value="1"/>
</dbReference>
<dbReference type="Pfam" id="PF08620">
    <property type="entry name" value="RPAP1_C"/>
    <property type="match status" value="1"/>
</dbReference>
<dbReference type="Proteomes" id="UP000669133">
    <property type="component" value="Unassembled WGS sequence"/>
</dbReference>
<evidence type="ECO:0000256" key="1">
    <source>
        <dbReference type="ARBA" id="ARBA00009953"/>
    </source>
</evidence>
<sequence>MDFVGEIVEHEVEPPTEPTPFDASNGFPDPHKVKKVSRWKLKQQPKEKEVIASTLPPSHDESTTESLTEAEKIDKENREKMAKMSESEILQERQELLNQLDPKIVQGLLNRKTKNKQEGNQKKEQDTHSHDHDHHHEHAEGYNGWIGGFKTPKGVTDLSQLEKEEVDKILGLESERKVRFDDDKVERIEYHESADKADGNVIEKDLDSDAIAPEGYQLNQDDDEDMHENNGSTVHFTKPNQDDLDLDDPDFFDKLHEKYFPDLPKETEKLSWMTKPMPKQVSTTYESISDMRFDFNGNLVQINIDEEKSDSQQGIPTYLGLHHHSDNPHMAGYTLSELVHLSRSVVPGQRCISIQTLGRILHKLGKHELGIIPISDESDTNQDVKEMVEMFEKMMWDLIDELRIVESITEAADEKYTKNLSVRNYAIEALYLIKTAKGGQKE</sequence>
<dbReference type="GeneID" id="93652715"/>
<evidence type="ECO:0000256" key="2">
    <source>
        <dbReference type="SAM" id="MobiDB-lite"/>
    </source>
</evidence>
<evidence type="ECO:0000259" key="3">
    <source>
        <dbReference type="Pfam" id="PF08620"/>
    </source>
</evidence>
<keyword evidence="6" id="KW-1185">Reference proteome</keyword>
<feature type="domain" description="RPAP1 N-terminal" evidence="4">
    <location>
        <begin position="71"/>
        <end position="114"/>
    </location>
</feature>
<feature type="compositionally biased region" description="Basic residues" evidence="2">
    <location>
        <begin position="32"/>
        <end position="43"/>
    </location>
</feature>
<dbReference type="PANTHER" id="PTHR21483:SF18">
    <property type="entry name" value="RNA POLYMERASE II-ASSOCIATED PROTEIN 1"/>
    <property type="match status" value="1"/>
</dbReference>
<dbReference type="InterPro" id="IPR013929">
    <property type="entry name" value="RPAP1_C"/>
</dbReference>